<proteinExistence type="predicted"/>
<dbReference type="AlphaFoldDB" id="A0A644ZQR8"/>
<evidence type="ECO:0000313" key="3">
    <source>
        <dbReference type="EMBL" id="MPM42231.1"/>
    </source>
</evidence>
<evidence type="ECO:0008006" key="4">
    <source>
        <dbReference type="Google" id="ProtNLM"/>
    </source>
</evidence>
<dbReference type="Pfam" id="PF16314">
    <property type="entry name" value="DUF4954"/>
    <property type="match status" value="1"/>
</dbReference>
<feature type="domain" description="DUF4954" evidence="1">
    <location>
        <begin position="1"/>
        <end position="97"/>
    </location>
</feature>
<evidence type="ECO:0000259" key="1">
    <source>
        <dbReference type="Pfam" id="PF16314"/>
    </source>
</evidence>
<reference evidence="3" key="1">
    <citation type="submission" date="2019-08" db="EMBL/GenBank/DDBJ databases">
        <authorList>
            <person name="Kucharzyk K."/>
            <person name="Murdoch R.W."/>
            <person name="Higgins S."/>
            <person name="Loffler F."/>
        </authorList>
    </citation>
    <scope>NUCLEOTIDE SEQUENCE</scope>
</reference>
<dbReference type="InterPro" id="IPR032533">
    <property type="entry name" value="DUF4954"/>
</dbReference>
<sequence>MLWPAKVGPFSLILGRHYHHSDTSNLPFSYLVENNNATHLAPAINLKSVGTIRDAKKWPERDKRKDPDKLDFINFNLLSPYTIQKVFAGVSILKNLQATAGETSEIYTYQSCIIKNAALKRGLELYEIVIHKFLGNSIIKRLENTRFTSNEEVRDRLKPDTTVGSGEWIDISGLIAPKSEIDHLLCQIESGEVSKLKEINNVFKQLHEQYYTLEWTWAWEKIQEFYSVTPETITAEDVIAIVEKWKTSVVKLDEMIYTDAKKEFSLSFKTGFGSDGNIQDQAMDFEYVRGAFDKNPFVMATLKHIEDKKALGDELIERIKNVK</sequence>
<dbReference type="EMBL" id="VSSQ01009651">
    <property type="protein sequence ID" value="MPM42231.1"/>
    <property type="molecule type" value="Genomic_DNA"/>
</dbReference>
<name>A0A644ZQR8_9ZZZZ</name>
<accession>A0A644ZQR8</accession>
<feature type="domain" description="DUF6819" evidence="2">
    <location>
        <begin position="149"/>
        <end position="319"/>
    </location>
</feature>
<organism evidence="3">
    <name type="scientific">bioreactor metagenome</name>
    <dbReference type="NCBI Taxonomy" id="1076179"/>
    <lineage>
        <taxon>unclassified sequences</taxon>
        <taxon>metagenomes</taxon>
        <taxon>ecological metagenomes</taxon>
    </lineage>
</organism>
<comment type="caution">
    <text evidence="3">The sequence shown here is derived from an EMBL/GenBank/DDBJ whole genome shotgun (WGS) entry which is preliminary data.</text>
</comment>
<dbReference type="Pfam" id="PF20683">
    <property type="entry name" value="DUF6819"/>
    <property type="match status" value="1"/>
</dbReference>
<evidence type="ECO:0000259" key="2">
    <source>
        <dbReference type="Pfam" id="PF20683"/>
    </source>
</evidence>
<gene>
    <name evidence="3" type="ORF">SDC9_88896</name>
</gene>
<protein>
    <recommendedName>
        <fullName evidence="4">DUF4954 domain-containing protein</fullName>
    </recommendedName>
</protein>
<dbReference type="InterPro" id="IPR049208">
    <property type="entry name" value="DUF6819"/>
</dbReference>